<comment type="subcellular location">
    <subcellularLocation>
        <location evidence="1">Membrane</location>
    </subcellularLocation>
</comment>
<reference evidence="8" key="1">
    <citation type="journal article" date="2014" name="Front. Microbiol.">
        <title>High frequency of phylogenetically diverse reductive dehalogenase-homologous genes in deep subseafloor sedimentary metagenomes.</title>
        <authorList>
            <person name="Kawai M."/>
            <person name="Futagami T."/>
            <person name="Toyoda A."/>
            <person name="Takaki Y."/>
            <person name="Nishi S."/>
            <person name="Hori S."/>
            <person name="Arai W."/>
            <person name="Tsubouchi T."/>
            <person name="Morono Y."/>
            <person name="Uchiyama I."/>
            <person name="Ito T."/>
            <person name="Fujiyama A."/>
            <person name="Inagaki F."/>
            <person name="Takami H."/>
        </authorList>
    </citation>
    <scope>NUCLEOTIDE SEQUENCE</scope>
    <source>
        <strain evidence="8">Expedition CK06-06</strain>
    </source>
</reference>
<protein>
    <recommendedName>
        <fullName evidence="7">ABC transporter domain-containing protein</fullName>
    </recommendedName>
</protein>
<dbReference type="GO" id="GO:0005524">
    <property type="term" value="F:ATP binding"/>
    <property type="evidence" value="ECO:0007669"/>
    <property type="project" value="InterPro"/>
</dbReference>
<feature type="non-terminal residue" evidence="8">
    <location>
        <position position="130"/>
    </location>
</feature>
<evidence type="ECO:0000256" key="1">
    <source>
        <dbReference type="ARBA" id="ARBA00004370"/>
    </source>
</evidence>
<keyword evidence="6" id="KW-0472">Membrane</keyword>
<keyword evidence="3" id="KW-1003">Cell membrane</keyword>
<accession>X1C9D5</accession>
<keyword evidence="2" id="KW-0813">Transport</keyword>
<evidence type="ECO:0000256" key="3">
    <source>
        <dbReference type="ARBA" id="ARBA00022475"/>
    </source>
</evidence>
<dbReference type="PANTHER" id="PTHR43297:SF14">
    <property type="entry name" value="ATPASE AAA-TYPE CORE DOMAIN-CONTAINING PROTEIN"/>
    <property type="match status" value="1"/>
</dbReference>
<dbReference type="Pfam" id="PF00005">
    <property type="entry name" value="ABC_tran"/>
    <property type="match status" value="1"/>
</dbReference>
<sequence length="130" mass="14645">MSGKVIFDGVDLLSISEKDMRNYRGSKIAMSFQDPMTYLNPVFKVGDQISEALIIHQQMEKKEALEKSIELMEMVQIQDATRRAQDYPHQLSGGMRQRILLAMGMSCKPDLLIADEPTTALDVIVQAEVL</sequence>
<dbReference type="PANTHER" id="PTHR43297">
    <property type="entry name" value="OLIGOPEPTIDE TRANSPORT ATP-BINDING PROTEIN APPD"/>
    <property type="match status" value="1"/>
</dbReference>
<dbReference type="GO" id="GO:0016020">
    <property type="term" value="C:membrane"/>
    <property type="evidence" value="ECO:0007669"/>
    <property type="project" value="UniProtKB-SubCell"/>
</dbReference>
<dbReference type="SUPFAM" id="SSF52540">
    <property type="entry name" value="P-loop containing nucleoside triphosphate hydrolases"/>
    <property type="match status" value="1"/>
</dbReference>
<feature type="domain" description="ABC transporter" evidence="7">
    <location>
        <begin position="2"/>
        <end position="119"/>
    </location>
</feature>
<dbReference type="InterPro" id="IPR027417">
    <property type="entry name" value="P-loop_NTPase"/>
</dbReference>
<comment type="caution">
    <text evidence="8">The sequence shown here is derived from an EMBL/GenBank/DDBJ whole genome shotgun (WGS) entry which is preliminary data.</text>
</comment>
<dbReference type="GO" id="GO:0016887">
    <property type="term" value="F:ATP hydrolysis activity"/>
    <property type="evidence" value="ECO:0007669"/>
    <property type="project" value="InterPro"/>
</dbReference>
<proteinExistence type="predicted"/>
<evidence type="ECO:0000259" key="7">
    <source>
        <dbReference type="Pfam" id="PF00005"/>
    </source>
</evidence>
<dbReference type="Gene3D" id="3.40.50.300">
    <property type="entry name" value="P-loop containing nucleotide triphosphate hydrolases"/>
    <property type="match status" value="1"/>
</dbReference>
<evidence type="ECO:0000256" key="2">
    <source>
        <dbReference type="ARBA" id="ARBA00022448"/>
    </source>
</evidence>
<dbReference type="AlphaFoldDB" id="X1C9D5"/>
<dbReference type="InterPro" id="IPR003439">
    <property type="entry name" value="ABC_transporter-like_ATP-bd"/>
</dbReference>
<organism evidence="8">
    <name type="scientific">marine sediment metagenome</name>
    <dbReference type="NCBI Taxonomy" id="412755"/>
    <lineage>
        <taxon>unclassified sequences</taxon>
        <taxon>metagenomes</taxon>
        <taxon>ecological metagenomes</taxon>
    </lineage>
</organism>
<keyword evidence="5" id="KW-1278">Translocase</keyword>
<evidence type="ECO:0000256" key="4">
    <source>
        <dbReference type="ARBA" id="ARBA00022519"/>
    </source>
</evidence>
<keyword evidence="4" id="KW-0997">Cell inner membrane</keyword>
<evidence type="ECO:0000256" key="5">
    <source>
        <dbReference type="ARBA" id="ARBA00022967"/>
    </source>
</evidence>
<evidence type="ECO:0000313" key="8">
    <source>
        <dbReference type="EMBL" id="GAH04032.1"/>
    </source>
</evidence>
<name>X1C9D5_9ZZZZ</name>
<dbReference type="InterPro" id="IPR050388">
    <property type="entry name" value="ABC_Ni/Peptide_Import"/>
</dbReference>
<gene>
    <name evidence="8" type="ORF">S01H4_42123</name>
</gene>
<evidence type="ECO:0000256" key="6">
    <source>
        <dbReference type="ARBA" id="ARBA00023136"/>
    </source>
</evidence>
<dbReference type="EMBL" id="BART01023102">
    <property type="protein sequence ID" value="GAH04032.1"/>
    <property type="molecule type" value="Genomic_DNA"/>
</dbReference>